<dbReference type="RefSeq" id="WP_390232564.1">
    <property type="nucleotide sequence ID" value="NZ_JBHSCN010000023.1"/>
</dbReference>
<gene>
    <name evidence="1" type="ORF">ACFOYW_18555</name>
</gene>
<keyword evidence="2" id="KW-1185">Reference proteome</keyword>
<sequence>MNFRFLVSLDLSDLASYHTLISALDYYAEVCAQQATAIEQSRRHNHLTPARSGEAESWTSRAQAVQRLRAEISRQREVTIRAARECCVGDENS</sequence>
<organism evidence="1 2">
    <name type="scientific">Gryllotalpicola reticulitermitis</name>
    <dbReference type="NCBI Taxonomy" id="1184153"/>
    <lineage>
        <taxon>Bacteria</taxon>
        <taxon>Bacillati</taxon>
        <taxon>Actinomycetota</taxon>
        <taxon>Actinomycetes</taxon>
        <taxon>Micrococcales</taxon>
        <taxon>Microbacteriaceae</taxon>
        <taxon>Gryllotalpicola</taxon>
    </lineage>
</organism>
<comment type="caution">
    <text evidence="1">The sequence shown here is derived from an EMBL/GenBank/DDBJ whole genome shotgun (WGS) entry which is preliminary data.</text>
</comment>
<evidence type="ECO:0000313" key="2">
    <source>
        <dbReference type="Proteomes" id="UP001595900"/>
    </source>
</evidence>
<name>A0ABV8QBP8_9MICO</name>
<reference evidence="2" key="1">
    <citation type="journal article" date="2019" name="Int. J. Syst. Evol. Microbiol.">
        <title>The Global Catalogue of Microorganisms (GCM) 10K type strain sequencing project: providing services to taxonomists for standard genome sequencing and annotation.</title>
        <authorList>
            <consortium name="The Broad Institute Genomics Platform"/>
            <consortium name="The Broad Institute Genome Sequencing Center for Infectious Disease"/>
            <person name="Wu L."/>
            <person name="Ma J."/>
        </authorList>
    </citation>
    <scope>NUCLEOTIDE SEQUENCE [LARGE SCALE GENOMIC DNA]</scope>
    <source>
        <strain evidence="2">CGMCC 1.10363</strain>
    </source>
</reference>
<dbReference type="Proteomes" id="UP001595900">
    <property type="component" value="Unassembled WGS sequence"/>
</dbReference>
<accession>A0ABV8QBP8</accession>
<proteinExistence type="predicted"/>
<dbReference type="EMBL" id="JBHSCN010000023">
    <property type="protein sequence ID" value="MFC4245372.1"/>
    <property type="molecule type" value="Genomic_DNA"/>
</dbReference>
<evidence type="ECO:0000313" key="1">
    <source>
        <dbReference type="EMBL" id="MFC4245372.1"/>
    </source>
</evidence>
<protein>
    <submittedName>
        <fullName evidence="1">Uncharacterized protein</fullName>
    </submittedName>
</protein>